<gene>
    <name evidence="3" type="ORF">SDC9_85751</name>
</gene>
<dbReference type="GO" id="GO:0003677">
    <property type="term" value="F:DNA binding"/>
    <property type="evidence" value="ECO:0007669"/>
    <property type="project" value="UniProtKB-KW"/>
</dbReference>
<dbReference type="EMBL" id="VSSQ01008528">
    <property type="protein sequence ID" value="MPM39119.1"/>
    <property type="molecule type" value="Genomic_DNA"/>
</dbReference>
<reference evidence="3" key="1">
    <citation type="submission" date="2019-08" db="EMBL/GenBank/DDBJ databases">
        <authorList>
            <person name="Kucharzyk K."/>
            <person name="Murdoch R.W."/>
            <person name="Higgins S."/>
            <person name="Loffler F."/>
        </authorList>
    </citation>
    <scope>NUCLEOTIDE SEQUENCE</scope>
</reference>
<dbReference type="AlphaFoldDB" id="A0A644ZEC9"/>
<keyword evidence="1" id="KW-0238">DNA-binding</keyword>
<proteinExistence type="predicted"/>
<organism evidence="3">
    <name type="scientific">bioreactor metagenome</name>
    <dbReference type="NCBI Taxonomy" id="1076179"/>
    <lineage>
        <taxon>unclassified sequences</taxon>
        <taxon>metagenomes</taxon>
        <taxon>ecological metagenomes</taxon>
    </lineage>
</organism>
<dbReference type="SUPFAM" id="SSF47413">
    <property type="entry name" value="lambda repressor-like DNA-binding domains"/>
    <property type="match status" value="1"/>
</dbReference>
<dbReference type="Pfam" id="PF12844">
    <property type="entry name" value="HTH_19"/>
    <property type="match status" value="1"/>
</dbReference>
<sequence length="134" mass="15374">MIKQNDISKKIRQLRNERGLTQEQCGNEIGISGNAFRDIEAGKTKLISKRLFQIAEFFKISPEEIVLGFDPLTEDEIIKLKEIERDFDRKIKDLKTLHQIEIATKDEEIGTLKVKLGSKDKIIGVLKENKSGNY</sequence>
<dbReference type="CDD" id="cd00093">
    <property type="entry name" value="HTH_XRE"/>
    <property type="match status" value="1"/>
</dbReference>
<name>A0A644ZEC9_9ZZZZ</name>
<accession>A0A644ZEC9</accession>
<dbReference type="InterPro" id="IPR010982">
    <property type="entry name" value="Lambda_DNA-bd_dom_sf"/>
</dbReference>
<evidence type="ECO:0000259" key="2">
    <source>
        <dbReference type="PROSITE" id="PS50943"/>
    </source>
</evidence>
<dbReference type="Gene3D" id="1.10.260.40">
    <property type="entry name" value="lambda repressor-like DNA-binding domains"/>
    <property type="match status" value="1"/>
</dbReference>
<dbReference type="PROSITE" id="PS50943">
    <property type="entry name" value="HTH_CROC1"/>
    <property type="match status" value="1"/>
</dbReference>
<dbReference type="InterPro" id="IPR001387">
    <property type="entry name" value="Cro/C1-type_HTH"/>
</dbReference>
<dbReference type="PANTHER" id="PTHR46558">
    <property type="entry name" value="TRACRIPTIONAL REGULATORY PROTEIN-RELATED-RELATED"/>
    <property type="match status" value="1"/>
</dbReference>
<evidence type="ECO:0000256" key="1">
    <source>
        <dbReference type="ARBA" id="ARBA00023125"/>
    </source>
</evidence>
<dbReference type="SMART" id="SM00530">
    <property type="entry name" value="HTH_XRE"/>
    <property type="match status" value="1"/>
</dbReference>
<feature type="domain" description="HTH cro/C1-type" evidence="2">
    <location>
        <begin position="11"/>
        <end position="65"/>
    </location>
</feature>
<protein>
    <recommendedName>
        <fullName evidence="2">HTH cro/C1-type domain-containing protein</fullName>
    </recommendedName>
</protein>
<evidence type="ECO:0000313" key="3">
    <source>
        <dbReference type="EMBL" id="MPM39119.1"/>
    </source>
</evidence>
<comment type="caution">
    <text evidence="3">The sequence shown here is derived from an EMBL/GenBank/DDBJ whole genome shotgun (WGS) entry which is preliminary data.</text>
</comment>
<dbReference type="PANTHER" id="PTHR46558:SF4">
    <property type="entry name" value="DNA-BIDING PHAGE PROTEIN"/>
    <property type="match status" value="1"/>
</dbReference>